<name>A0A6P5U2L0_PRUAV</name>
<accession>A0A6P5U2L0</accession>
<dbReference type="Proteomes" id="UP000515124">
    <property type="component" value="Unplaced"/>
</dbReference>
<dbReference type="KEGG" id="pavi:110773353"/>
<dbReference type="AlphaFoldDB" id="A0A6P5U2L0"/>
<dbReference type="GO" id="GO:0005634">
    <property type="term" value="C:nucleus"/>
    <property type="evidence" value="ECO:0007669"/>
    <property type="project" value="UniProtKB-SubCell"/>
</dbReference>
<comment type="subcellular location">
    <subcellularLocation>
        <location evidence="1">Nucleus</location>
    </subcellularLocation>
</comment>
<evidence type="ECO:0000313" key="7">
    <source>
        <dbReference type="RefSeq" id="XP_021833556.1"/>
    </source>
</evidence>
<feature type="region of interest" description="Disordered" evidence="4">
    <location>
        <begin position="206"/>
        <end position="273"/>
    </location>
</feature>
<feature type="domain" description="VQ" evidence="5">
    <location>
        <begin position="77"/>
        <end position="103"/>
    </location>
</feature>
<protein>
    <submittedName>
        <fullName evidence="7">VQ motif-containing protein 4-like</fullName>
    </submittedName>
</protein>
<dbReference type="Gramene" id="Pav_sc0002828.1_g730.1.mk:mrna">
    <property type="protein sequence ID" value="Pav_sc0002828.1_g730.1.mk:CDS:1"/>
    <property type="gene ID" value="Pav_sc0002828.1_g730.1.mk"/>
</dbReference>
<dbReference type="GeneID" id="110773353"/>
<dbReference type="InterPro" id="IPR039611">
    <property type="entry name" value="VQ_4/11/13/19/31/33"/>
</dbReference>
<feature type="compositionally biased region" description="Polar residues" evidence="4">
    <location>
        <begin position="59"/>
        <end position="83"/>
    </location>
</feature>
<feature type="region of interest" description="Disordered" evidence="4">
    <location>
        <begin position="1"/>
        <end position="83"/>
    </location>
</feature>
<organism evidence="6 7">
    <name type="scientific">Prunus avium</name>
    <name type="common">Cherry</name>
    <name type="synonym">Cerasus avium</name>
    <dbReference type="NCBI Taxonomy" id="42229"/>
    <lineage>
        <taxon>Eukaryota</taxon>
        <taxon>Viridiplantae</taxon>
        <taxon>Streptophyta</taxon>
        <taxon>Embryophyta</taxon>
        <taxon>Tracheophyta</taxon>
        <taxon>Spermatophyta</taxon>
        <taxon>Magnoliopsida</taxon>
        <taxon>eudicotyledons</taxon>
        <taxon>Gunneridae</taxon>
        <taxon>Pentapetalae</taxon>
        <taxon>rosids</taxon>
        <taxon>fabids</taxon>
        <taxon>Rosales</taxon>
        <taxon>Rosaceae</taxon>
        <taxon>Amygdaloideae</taxon>
        <taxon>Amygdaleae</taxon>
        <taxon>Prunus</taxon>
    </lineage>
</organism>
<feature type="compositionally biased region" description="Low complexity" evidence="4">
    <location>
        <begin position="240"/>
        <end position="250"/>
    </location>
</feature>
<dbReference type="InterPro" id="IPR008889">
    <property type="entry name" value="VQ"/>
</dbReference>
<reference evidence="7" key="1">
    <citation type="submission" date="2025-08" db="UniProtKB">
        <authorList>
            <consortium name="RefSeq"/>
        </authorList>
    </citation>
    <scope>IDENTIFICATION</scope>
</reference>
<dbReference type="PANTHER" id="PTHR33402:SF17">
    <property type="entry name" value="VQ MOTIF-CONTAINING PROTEIN 33"/>
    <property type="match status" value="1"/>
</dbReference>
<proteinExistence type="predicted"/>
<dbReference type="Pfam" id="PF05678">
    <property type="entry name" value="VQ"/>
    <property type="match status" value="1"/>
</dbReference>
<evidence type="ECO:0000256" key="1">
    <source>
        <dbReference type="ARBA" id="ARBA00004123"/>
    </source>
</evidence>
<feature type="compositionally biased region" description="Polar residues" evidence="4">
    <location>
        <begin position="16"/>
        <end position="26"/>
    </location>
</feature>
<evidence type="ECO:0000256" key="2">
    <source>
        <dbReference type="ARBA" id="ARBA00022553"/>
    </source>
</evidence>
<gene>
    <name evidence="7" type="primary">LOC110773353</name>
</gene>
<evidence type="ECO:0000256" key="4">
    <source>
        <dbReference type="SAM" id="MobiDB-lite"/>
    </source>
</evidence>
<evidence type="ECO:0000256" key="3">
    <source>
        <dbReference type="ARBA" id="ARBA00023242"/>
    </source>
</evidence>
<dbReference type="PANTHER" id="PTHR33402">
    <property type="entry name" value="VQ MOTIF-CONTAINING PROTEIN 11-LIKE"/>
    <property type="match status" value="1"/>
</dbReference>
<feature type="compositionally biased region" description="Basic and acidic residues" evidence="4">
    <location>
        <begin position="1"/>
        <end position="14"/>
    </location>
</feature>
<sequence length="273" mass="30016">MEFTSRPHEIREKQPYSYSPINSPRSNGTNTNTKTNTNGSVCSSNTNTTNNNNSNNSSGVQIPTTPKLTTPRSDPNPYPTTFVQADTTNFKHVVQMLTGSSETVSHQSSPKPTTTHHHHHPHSHQDPTVLPSSNKSFNIPPIKTAPPKKQGFKLYERRSTNLKNTLMINTLMPNFPHQASGFSPRHQEILSPSLLDFPSLTLSPVTPLNDDPFDKSSSSPSLGNSSSEEDRAIAEKGFYLHPSPRTTTTPRDPEPRLLPLFPVTSPRVSGSSS</sequence>
<feature type="compositionally biased region" description="Low complexity" evidence="4">
    <location>
        <begin position="216"/>
        <end position="226"/>
    </location>
</feature>
<keyword evidence="3" id="KW-0539">Nucleus</keyword>
<feature type="region of interest" description="Disordered" evidence="4">
    <location>
        <begin position="99"/>
        <end position="148"/>
    </location>
</feature>
<evidence type="ECO:0000313" key="6">
    <source>
        <dbReference type="Proteomes" id="UP000515124"/>
    </source>
</evidence>
<keyword evidence="6" id="KW-1185">Reference proteome</keyword>
<evidence type="ECO:0000259" key="5">
    <source>
        <dbReference type="Pfam" id="PF05678"/>
    </source>
</evidence>
<feature type="compositionally biased region" description="Low complexity" evidence="4">
    <location>
        <begin position="27"/>
        <end position="58"/>
    </location>
</feature>
<dbReference type="RefSeq" id="XP_021833556.1">
    <property type="nucleotide sequence ID" value="XM_021977864.1"/>
</dbReference>
<keyword evidence="2" id="KW-0597">Phosphoprotein</keyword>